<feature type="domain" description="Right handed beta helix" evidence="1">
    <location>
        <begin position="100"/>
        <end position="242"/>
    </location>
</feature>
<dbReference type="RefSeq" id="WP_201075463.1">
    <property type="nucleotide sequence ID" value="NZ_CP067420.1"/>
</dbReference>
<dbReference type="InterPro" id="IPR039448">
    <property type="entry name" value="Beta_helix"/>
</dbReference>
<dbReference type="Proteomes" id="UP000595197">
    <property type="component" value="Chromosome"/>
</dbReference>
<accession>A0ABX7B8C4</accession>
<evidence type="ECO:0000313" key="2">
    <source>
        <dbReference type="EMBL" id="QQP89341.1"/>
    </source>
</evidence>
<dbReference type="SUPFAM" id="SSF51126">
    <property type="entry name" value="Pectin lyase-like"/>
    <property type="match status" value="1"/>
</dbReference>
<gene>
    <name evidence="2" type="ORF">IGS68_25695</name>
</gene>
<dbReference type="InterPro" id="IPR012334">
    <property type="entry name" value="Pectin_lyas_fold"/>
</dbReference>
<keyword evidence="3" id="KW-1185">Reference proteome</keyword>
<dbReference type="InterPro" id="IPR011050">
    <property type="entry name" value="Pectin_lyase_fold/virulence"/>
</dbReference>
<evidence type="ECO:0000259" key="1">
    <source>
        <dbReference type="Pfam" id="PF13229"/>
    </source>
</evidence>
<sequence length="359" mass="36958">MAYSPLTLSSLAKSAVPGVGSAKPTNLLWVDDNASGGGDGSSASPFKTIQAAIDKATPGTAVMVKSGTYNGSVSLDDASGTNGKPVWLVSADGQGAAKIIASSGKPGISAYGEDYLVIKGFTIQGGTEGIKLTQSGSHLKNLTTNIVIEDNHISGSSIDGIKLAQARYVAVTGNTVEDFGREEGIDNVYVRDAVIAYNDISDATKSGNRSGITVKAGSEDIKILYNDISDVLDGIIVGGYSSQPGKVYPGGIDYQAKDITVSGNHVYDLAKRAVNVLGGSDSVISDNKFDPNNSYPTVVNVASDNHGNRSEDIRILDNIVEASKWLTVQSGNASGLVTSGNTQDGGLTLLGIGADALSY</sequence>
<protein>
    <submittedName>
        <fullName evidence="2">Right-handed parallel beta-helix repeat-containing protein</fullName>
    </submittedName>
</protein>
<evidence type="ECO:0000313" key="3">
    <source>
        <dbReference type="Proteomes" id="UP000595197"/>
    </source>
</evidence>
<dbReference type="Gene3D" id="2.160.20.10">
    <property type="entry name" value="Single-stranded right-handed beta-helix, Pectin lyase-like"/>
    <property type="match status" value="1"/>
</dbReference>
<dbReference type="EMBL" id="CP067420">
    <property type="protein sequence ID" value="QQP89341.1"/>
    <property type="molecule type" value="Genomic_DNA"/>
</dbReference>
<dbReference type="Pfam" id="PF13229">
    <property type="entry name" value="Beta_helix"/>
    <property type="match status" value="1"/>
</dbReference>
<reference evidence="2" key="1">
    <citation type="submission" date="2021-02" db="EMBL/GenBank/DDBJ databases">
        <title>Skermanella TT6 skin isolate.</title>
        <authorList>
            <person name="Lee K."/>
            <person name="Ganzorig M."/>
        </authorList>
    </citation>
    <scope>NUCLEOTIDE SEQUENCE</scope>
    <source>
        <strain evidence="2">TT6</strain>
    </source>
</reference>
<dbReference type="SMART" id="SM00710">
    <property type="entry name" value="PbH1"/>
    <property type="match status" value="7"/>
</dbReference>
<organism evidence="2 3">
    <name type="scientific">Skermanella cutis</name>
    <dbReference type="NCBI Taxonomy" id="2775420"/>
    <lineage>
        <taxon>Bacteria</taxon>
        <taxon>Pseudomonadati</taxon>
        <taxon>Pseudomonadota</taxon>
        <taxon>Alphaproteobacteria</taxon>
        <taxon>Rhodospirillales</taxon>
        <taxon>Azospirillaceae</taxon>
        <taxon>Skermanella</taxon>
    </lineage>
</organism>
<name>A0ABX7B8C4_9PROT</name>
<dbReference type="InterPro" id="IPR006626">
    <property type="entry name" value="PbH1"/>
</dbReference>
<proteinExistence type="predicted"/>